<comment type="similarity">
    <text evidence="1">Belongs to the KRI1 family.</text>
</comment>
<feature type="compositionally biased region" description="Basic and acidic residues" evidence="2">
    <location>
        <begin position="439"/>
        <end position="448"/>
    </location>
</feature>
<evidence type="ECO:0000259" key="3">
    <source>
        <dbReference type="Pfam" id="PF12936"/>
    </source>
</evidence>
<dbReference type="Pfam" id="PF12936">
    <property type="entry name" value="Kri1_C"/>
    <property type="match status" value="1"/>
</dbReference>
<accession>A0A6A6I0J5</accession>
<evidence type="ECO:0000256" key="1">
    <source>
        <dbReference type="ARBA" id="ARBA00007473"/>
    </source>
</evidence>
<feature type="compositionally biased region" description="Acidic residues" evidence="2">
    <location>
        <begin position="486"/>
        <end position="499"/>
    </location>
</feature>
<feature type="region of interest" description="Disordered" evidence="2">
    <location>
        <begin position="1"/>
        <end position="22"/>
    </location>
</feature>
<organism evidence="4 5">
    <name type="scientific">Trematosphaeria pertusa</name>
    <dbReference type="NCBI Taxonomy" id="390896"/>
    <lineage>
        <taxon>Eukaryota</taxon>
        <taxon>Fungi</taxon>
        <taxon>Dikarya</taxon>
        <taxon>Ascomycota</taxon>
        <taxon>Pezizomycotina</taxon>
        <taxon>Dothideomycetes</taxon>
        <taxon>Pleosporomycetidae</taxon>
        <taxon>Pleosporales</taxon>
        <taxon>Massarineae</taxon>
        <taxon>Trematosphaeriaceae</taxon>
        <taxon>Trematosphaeria</taxon>
    </lineage>
</organism>
<dbReference type="InterPro" id="IPR024626">
    <property type="entry name" value="Kri1-like_C"/>
</dbReference>
<feature type="region of interest" description="Disordered" evidence="2">
    <location>
        <begin position="621"/>
        <end position="673"/>
    </location>
</feature>
<feature type="compositionally biased region" description="Basic and acidic residues" evidence="2">
    <location>
        <begin position="220"/>
        <end position="231"/>
    </location>
</feature>
<feature type="compositionally biased region" description="Basic and acidic residues" evidence="2">
    <location>
        <begin position="42"/>
        <end position="55"/>
    </location>
</feature>
<name>A0A6A6I0J5_9PLEO</name>
<evidence type="ECO:0000313" key="4">
    <source>
        <dbReference type="EMBL" id="KAF2243528.1"/>
    </source>
</evidence>
<feature type="compositionally biased region" description="Basic and acidic residues" evidence="2">
    <location>
        <begin position="341"/>
        <end position="368"/>
    </location>
</feature>
<reference evidence="4" key="1">
    <citation type="journal article" date="2020" name="Stud. Mycol.">
        <title>101 Dothideomycetes genomes: a test case for predicting lifestyles and emergence of pathogens.</title>
        <authorList>
            <person name="Haridas S."/>
            <person name="Albert R."/>
            <person name="Binder M."/>
            <person name="Bloem J."/>
            <person name="Labutti K."/>
            <person name="Salamov A."/>
            <person name="Andreopoulos B."/>
            <person name="Baker S."/>
            <person name="Barry K."/>
            <person name="Bills G."/>
            <person name="Bluhm B."/>
            <person name="Cannon C."/>
            <person name="Castanera R."/>
            <person name="Culley D."/>
            <person name="Daum C."/>
            <person name="Ezra D."/>
            <person name="Gonzalez J."/>
            <person name="Henrissat B."/>
            <person name="Kuo A."/>
            <person name="Liang C."/>
            <person name="Lipzen A."/>
            <person name="Lutzoni F."/>
            <person name="Magnuson J."/>
            <person name="Mondo S."/>
            <person name="Nolan M."/>
            <person name="Ohm R."/>
            <person name="Pangilinan J."/>
            <person name="Park H.-J."/>
            <person name="Ramirez L."/>
            <person name="Alfaro M."/>
            <person name="Sun H."/>
            <person name="Tritt A."/>
            <person name="Yoshinaga Y."/>
            <person name="Zwiers L.-H."/>
            <person name="Turgeon B."/>
            <person name="Goodwin S."/>
            <person name="Spatafora J."/>
            <person name="Crous P."/>
            <person name="Grigoriev I."/>
        </authorList>
    </citation>
    <scope>NUCLEOTIDE SEQUENCE</scope>
    <source>
        <strain evidence="4">CBS 122368</strain>
    </source>
</reference>
<dbReference type="RefSeq" id="XP_033678532.1">
    <property type="nucleotide sequence ID" value="XM_033826155.1"/>
</dbReference>
<dbReference type="EMBL" id="ML987205">
    <property type="protein sequence ID" value="KAF2243528.1"/>
    <property type="molecule type" value="Genomic_DNA"/>
</dbReference>
<protein>
    <submittedName>
        <fullName evidence="4">Krr1-domain-containing protein</fullName>
    </submittedName>
</protein>
<dbReference type="AlphaFoldDB" id="A0A6A6I0J5"/>
<feature type="compositionally biased region" description="Basic residues" evidence="2">
    <location>
        <begin position="658"/>
        <end position="673"/>
    </location>
</feature>
<evidence type="ECO:0000313" key="5">
    <source>
        <dbReference type="Proteomes" id="UP000800094"/>
    </source>
</evidence>
<feature type="region of interest" description="Disordered" evidence="2">
    <location>
        <begin position="34"/>
        <end position="134"/>
    </location>
</feature>
<sequence>MAKSKGEKRSKRVKRPFDEGDDFIALETPAELRRAKKPKLQKRAEARLPKEEELPKTLSDNSQTKRVTLLDGDGSDEEDGAASLRVNEEYASRFEHNKKREEKQRLEEKYGKSLLDGDDDSEDSEEGVDEDDAGELVTEALDQDIFATLQALRSKDPRIYDSNVQFYHETGDNDATAANGPGKDESMTLKQYHTKNLLEGKFATGEDEEAPPKTYAQEQEEVRRNLVKELHGAAGSEDEEDDFLVAKPRPAVSKKERINLTTEDVENADRDPETFLSNFMATRAWVPTGDSHFQPLESDDEDEEAAAEEWENTYNLYFEDTTGTNEKLVTYARDAVAKTTVRRDEGSSRRKAREAARAKREAERKQREEELARLRKLKVEEMEDKVKKIREIGGLKGRDFNIEEWKDVLEADWSDDQWDQEMRRRFGEAYYAEDNASSESDRDGDITGKKKKKPKKPKFDDDIDIKDLIPDFEDEEQERPAFTLSSDEEEANTEAEDGFEQSNKSSKQRKQERAEAKSATRRDRRLIEHLVDDSLQYEAALASSKSKASARFRYRETSPTAFGMTPRDILLASDQQLNEFAGLKKLAAFRDPAKKKKDKKQLSKKARLRQWRMETFGDAEGPKGGFELLFDDDADPANGATRASAPEVSVNIREGEGKKKRRSRKKKAAAGEA</sequence>
<gene>
    <name evidence="4" type="ORF">BU26DRAFT_493515</name>
</gene>
<feature type="region of interest" description="Disordered" evidence="2">
    <location>
        <begin position="202"/>
        <end position="272"/>
    </location>
</feature>
<feature type="domain" description="Kri1-like C-terminal" evidence="3">
    <location>
        <begin position="527"/>
        <end position="614"/>
    </location>
</feature>
<dbReference type="InterPro" id="IPR018034">
    <property type="entry name" value="Kri1"/>
</dbReference>
<feature type="compositionally biased region" description="Basic and acidic residues" evidence="2">
    <location>
        <begin position="509"/>
        <end position="524"/>
    </location>
</feature>
<dbReference type="GeneID" id="54579485"/>
<dbReference type="Proteomes" id="UP000800094">
    <property type="component" value="Unassembled WGS sequence"/>
</dbReference>
<feature type="region of interest" description="Disordered" evidence="2">
    <location>
        <begin position="339"/>
        <end position="368"/>
    </location>
</feature>
<dbReference type="GO" id="GO:0000447">
    <property type="term" value="P:endonucleolytic cleavage in ITS1 to separate SSU-rRNA from 5.8S rRNA and LSU-rRNA from tricistronic rRNA transcript (SSU-rRNA, 5.8S rRNA, LSU-rRNA)"/>
    <property type="evidence" value="ECO:0007669"/>
    <property type="project" value="TreeGrafter"/>
</dbReference>
<dbReference type="GO" id="GO:0030686">
    <property type="term" value="C:90S preribosome"/>
    <property type="evidence" value="ECO:0007669"/>
    <property type="project" value="TreeGrafter"/>
</dbReference>
<dbReference type="GO" id="GO:0005730">
    <property type="term" value="C:nucleolus"/>
    <property type="evidence" value="ECO:0007669"/>
    <property type="project" value="TreeGrafter"/>
</dbReference>
<dbReference type="PANTHER" id="PTHR14490">
    <property type="entry name" value="ZINC FINGER, ZZ TYPE"/>
    <property type="match status" value="1"/>
</dbReference>
<dbReference type="Pfam" id="PF05178">
    <property type="entry name" value="Kri1"/>
    <property type="match status" value="1"/>
</dbReference>
<evidence type="ECO:0000256" key="2">
    <source>
        <dbReference type="SAM" id="MobiDB-lite"/>
    </source>
</evidence>
<feature type="compositionally biased region" description="Basic and acidic residues" evidence="2">
    <location>
        <begin position="86"/>
        <end position="111"/>
    </location>
</feature>
<feature type="region of interest" description="Disordered" evidence="2">
    <location>
        <begin position="429"/>
        <end position="524"/>
    </location>
</feature>
<proteinExistence type="inferred from homology"/>
<dbReference type="PANTHER" id="PTHR14490:SF5">
    <property type="entry name" value="PROTEIN KRI1 HOMOLOG"/>
    <property type="match status" value="1"/>
</dbReference>
<feature type="compositionally biased region" description="Acidic residues" evidence="2">
    <location>
        <begin position="116"/>
        <end position="134"/>
    </location>
</feature>
<dbReference type="OrthoDB" id="10252032at2759"/>
<keyword evidence="5" id="KW-1185">Reference proteome</keyword>
<feature type="compositionally biased region" description="Basic and acidic residues" evidence="2">
    <location>
        <begin position="457"/>
        <end position="469"/>
    </location>
</feature>